<evidence type="ECO:0000256" key="2">
    <source>
        <dbReference type="ARBA" id="ARBA00011838"/>
    </source>
</evidence>
<keyword evidence="4 6" id="KW-0687">Ribonucleoprotein</keyword>
<comment type="similarity">
    <text evidence="1 6">Belongs to the universal ribosomal protein uL13 family.</text>
</comment>
<protein>
    <recommendedName>
        <fullName evidence="5 6">Large ribosomal subunit protein uL13</fullName>
    </recommendedName>
</protein>
<evidence type="ECO:0000313" key="7">
    <source>
        <dbReference type="EMBL" id="SMO94864.1"/>
    </source>
</evidence>
<dbReference type="SUPFAM" id="SSF52161">
    <property type="entry name" value="Ribosomal protein L13"/>
    <property type="match status" value="1"/>
</dbReference>
<dbReference type="GO" id="GO:0017148">
    <property type="term" value="P:negative regulation of translation"/>
    <property type="evidence" value="ECO:0007669"/>
    <property type="project" value="TreeGrafter"/>
</dbReference>
<dbReference type="GO" id="GO:0003729">
    <property type="term" value="F:mRNA binding"/>
    <property type="evidence" value="ECO:0007669"/>
    <property type="project" value="TreeGrafter"/>
</dbReference>
<dbReference type="EMBL" id="FXTP01000018">
    <property type="protein sequence ID" value="SMO94864.1"/>
    <property type="molecule type" value="Genomic_DNA"/>
</dbReference>
<keyword evidence="3 6" id="KW-0689">Ribosomal protein</keyword>
<gene>
    <name evidence="6" type="primary">rplM</name>
    <name evidence="7" type="ORF">SAMN06265219_11839</name>
</gene>
<dbReference type="InterPro" id="IPR036899">
    <property type="entry name" value="Ribosomal_uL13_sf"/>
</dbReference>
<dbReference type="OrthoDB" id="9801330at2"/>
<dbReference type="NCBIfam" id="TIGR01066">
    <property type="entry name" value="rplM_bact"/>
    <property type="match status" value="1"/>
</dbReference>
<evidence type="ECO:0000256" key="3">
    <source>
        <dbReference type="ARBA" id="ARBA00022980"/>
    </source>
</evidence>
<dbReference type="AlphaFoldDB" id="A0A521FFV4"/>
<dbReference type="GO" id="GO:0022625">
    <property type="term" value="C:cytosolic large ribosomal subunit"/>
    <property type="evidence" value="ECO:0007669"/>
    <property type="project" value="TreeGrafter"/>
</dbReference>
<dbReference type="RefSeq" id="WP_142456041.1">
    <property type="nucleotide sequence ID" value="NZ_FXTP01000018.1"/>
</dbReference>
<sequence length="147" mass="16320">MDTTSFKTYSAKPSDIEKNWVLIDAEDQPLGRLSSVVASILRGKNKPTFTPHMDTGDNVIVINAEKVKLSGKKMTDKTYFRHTFYPGGEKFTTAEEALEKDPTFLVTNAVKGMLPKNKLASKLATNLRVYAGPVHPHTAQEPEIIEL</sequence>
<dbReference type="FunFam" id="3.90.1180.10:FF:000001">
    <property type="entry name" value="50S ribosomal protein L13"/>
    <property type="match status" value="1"/>
</dbReference>
<dbReference type="PANTHER" id="PTHR11545">
    <property type="entry name" value="RIBOSOMAL PROTEIN L13"/>
    <property type="match status" value="1"/>
</dbReference>
<comment type="function">
    <text evidence="6">This protein is one of the early assembly proteins of the 50S ribosomal subunit, although it is not seen to bind rRNA by itself. It is important during the early stages of 50S assembly.</text>
</comment>
<evidence type="ECO:0000256" key="5">
    <source>
        <dbReference type="ARBA" id="ARBA00035201"/>
    </source>
</evidence>
<dbReference type="CDD" id="cd00392">
    <property type="entry name" value="Ribosomal_L13"/>
    <property type="match status" value="1"/>
</dbReference>
<keyword evidence="8" id="KW-1185">Reference proteome</keyword>
<evidence type="ECO:0000256" key="1">
    <source>
        <dbReference type="ARBA" id="ARBA00006227"/>
    </source>
</evidence>
<dbReference type="Gene3D" id="3.90.1180.10">
    <property type="entry name" value="Ribosomal protein L13"/>
    <property type="match status" value="1"/>
</dbReference>
<dbReference type="GO" id="GO:0006412">
    <property type="term" value="P:translation"/>
    <property type="evidence" value="ECO:0007669"/>
    <property type="project" value="UniProtKB-UniRule"/>
</dbReference>
<dbReference type="InterPro" id="IPR005822">
    <property type="entry name" value="Ribosomal_uL13"/>
</dbReference>
<reference evidence="7 8" key="1">
    <citation type="submission" date="2017-05" db="EMBL/GenBank/DDBJ databases">
        <authorList>
            <person name="Varghese N."/>
            <person name="Submissions S."/>
        </authorList>
    </citation>
    <scope>NUCLEOTIDE SEQUENCE [LARGE SCALE GENOMIC DNA]</scope>
    <source>
        <strain evidence="7 8">DSM 21985</strain>
    </source>
</reference>
<dbReference type="InterPro" id="IPR005823">
    <property type="entry name" value="Ribosomal_uL13_bac-type"/>
</dbReference>
<accession>A0A521FFV4</accession>
<evidence type="ECO:0000256" key="4">
    <source>
        <dbReference type="ARBA" id="ARBA00023274"/>
    </source>
</evidence>
<dbReference type="Pfam" id="PF00572">
    <property type="entry name" value="Ribosomal_L13"/>
    <property type="match status" value="1"/>
</dbReference>
<organism evidence="7 8">
    <name type="scientific">Gracilimonas mengyeensis</name>
    <dbReference type="NCBI Taxonomy" id="1302730"/>
    <lineage>
        <taxon>Bacteria</taxon>
        <taxon>Pseudomonadati</taxon>
        <taxon>Balneolota</taxon>
        <taxon>Balneolia</taxon>
        <taxon>Balneolales</taxon>
        <taxon>Balneolaceae</taxon>
        <taxon>Gracilimonas</taxon>
    </lineage>
</organism>
<dbReference type="PANTHER" id="PTHR11545:SF2">
    <property type="entry name" value="LARGE RIBOSOMAL SUBUNIT PROTEIN UL13M"/>
    <property type="match status" value="1"/>
</dbReference>
<evidence type="ECO:0000313" key="8">
    <source>
        <dbReference type="Proteomes" id="UP000317557"/>
    </source>
</evidence>
<evidence type="ECO:0000256" key="6">
    <source>
        <dbReference type="HAMAP-Rule" id="MF_01366"/>
    </source>
</evidence>
<name>A0A521FFV4_9BACT</name>
<proteinExistence type="inferred from homology"/>
<comment type="subunit">
    <text evidence="2 6">Part of the 50S ribosomal subunit.</text>
</comment>
<dbReference type="GO" id="GO:0003735">
    <property type="term" value="F:structural constituent of ribosome"/>
    <property type="evidence" value="ECO:0007669"/>
    <property type="project" value="InterPro"/>
</dbReference>
<dbReference type="Proteomes" id="UP000317557">
    <property type="component" value="Unassembled WGS sequence"/>
</dbReference>
<dbReference type="HAMAP" id="MF_01366">
    <property type="entry name" value="Ribosomal_uL13"/>
    <property type="match status" value="1"/>
</dbReference>
<dbReference type="PIRSF" id="PIRSF002181">
    <property type="entry name" value="Ribosomal_L13"/>
    <property type="match status" value="1"/>
</dbReference>